<protein>
    <submittedName>
        <fullName evidence="1">Uncharacterized protein</fullName>
    </submittedName>
</protein>
<keyword evidence="2" id="KW-1185">Reference proteome</keyword>
<dbReference type="Proteomes" id="UP001331761">
    <property type="component" value="Unassembled WGS sequence"/>
</dbReference>
<sequence length="98" mass="11058">MSDPHRTSRGYSGIDFKSACQDSLRFMVMEQIVYQFKGGTGTPYVYVRPRVEFKAVDGKGNFEFDALADFDAEDVESATVTHVKFSIAQKHILLLTSR</sequence>
<organism evidence="1 2">
    <name type="scientific">Trichostrongylus colubriformis</name>
    <name type="common">Black scour worm</name>
    <dbReference type="NCBI Taxonomy" id="6319"/>
    <lineage>
        <taxon>Eukaryota</taxon>
        <taxon>Metazoa</taxon>
        <taxon>Ecdysozoa</taxon>
        <taxon>Nematoda</taxon>
        <taxon>Chromadorea</taxon>
        <taxon>Rhabditida</taxon>
        <taxon>Rhabditina</taxon>
        <taxon>Rhabditomorpha</taxon>
        <taxon>Strongyloidea</taxon>
        <taxon>Trichostrongylidae</taxon>
        <taxon>Trichostrongylus</taxon>
    </lineage>
</organism>
<dbReference type="AlphaFoldDB" id="A0AAN8ICV1"/>
<reference evidence="1 2" key="1">
    <citation type="submission" date="2019-10" db="EMBL/GenBank/DDBJ databases">
        <title>Assembly and Annotation for the nematode Trichostrongylus colubriformis.</title>
        <authorList>
            <person name="Martin J."/>
        </authorList>
    </citation>
    <scope>NUCLEOTIDE SEQUENCE [LARGE SCALE GENOMIC DNA]</scope>
    <source>
        <strain evidence="1">G859</strain>
        <tissue evidence="1">Whole worm</tissue>
    </source>
</reference>
<name>A0AAN8ICV1_TRICO</name>
<accession>A0AAN8ICV1</accession>
<comment type="caution">
    <text evidence="1">The sequence shown here is derived from an EMBL/GenBank/DDBJ whole genome shotgun (WGS) entry which is preliminary data.</text>
</comment>
<evidence type="ECO:0000313" key="2">
    <source>
        <dbReference type="Proteomes" id="UP001331761"/>
    </source>
</evidence>
<proteinExistence type="predicted"/>
<evidence type="ECO:0000313" key="1">
    <source>
        <dbReference type="EMBL" id="KAK5968416.1"/>
    </source>
</evidence>
<gene>
    <name evidence="1" type="ORF">GCK32_018248</name>
</gene>
<dbReference type="EMBL" id="WIXE01021400">
    <property type="protein sequence ID" value="KAK5968416.1"/>
    <property type="molecule type" value="Genomic_DNA"/>
</dbReference>